<dbReference type="InterPro" id="IPR004143">
    <property type="entry name" value="BPL_LPL_catalytic"/>
</dbReference>
<dbReference type="Proteomes" id="UP000191024">
    <property type="component" value="Chromosome E"/>
</dbReference>
<keyword evidence="3" id="KW-1185">Reference proteome</keyword>
<dbReference type="PROSITE" id="PS51733">
    <property type="entry name" value="BPL_LPL_CATALYTIC"/>
    <property type="match status" value="1"/>
</dbReference>
<evidence type="ECO:0000259" key="1">
    <source>
        <dbReference type="PROSITE" id="PS51733"/>
    </source>
</evidence>
<dbReference type="Pfam" id="PF03099">
    <property type="entry name" value="BPL_LplA_LipB"/>
    <property type="match status" value="1"/>
</dbReference>
<feature type="domain" description="BPL/LPL catalytic" evidence="1">
    <location>
        <begin position="372"/>
        <end position="601"/>
    </location>
</feature>
<protein>
    <submittedName>
        <fullName evidence="2">LAMI_0E11694g1_1</fullName>
    </submittedName>
</protein>
<dbReference type="InterPro" id="IPR045864">
    <property type="entry name" value="aa-tRNA-synth_II/BPL/LPL"/>
</dbReference>
<sequence>MNVLVYNGPGASEDSVKHAVRTLRHLLEPYYAVSTVSARVLQTEPWAAKTSAIAFPGGADIPYIRECTPVLPLIKKFVSRQGGAFIGFCAGGYFGTSRVEFATGDPNLEVVGARELKFFPGTGRGPAFRGFRYNSEAGARAAKLKTEDGDELCVYYNGGGVFVDADKFDNVEVIATYADPIDVPFSEDPGSPNGAAAAVICKSGNGKVLLTGPHPEFVPHLLQKSLDHHYNDHVVATLLKDDQKRLKFMKDALTKLGLHCNSDFKDVQAPSLTPMLIAAPGQPEKFEELKQNLIHLSNPSNSGYLVLEGENDTFNVYDGLKWFESAQKALVDQEPEEVAKCIILPNTIQDLPNKHITPNFDMAKYFSSLKAKTNIGSILMYGEIITSTSSLLDSNKSLLKCFPQNSLLHVGTIQVSGRGRGGNVWVNPKGVSASTVCINLPMRSPTTNRPVSIVFVQYLAMLAYCRAILGYAPGFEDLPVRIKWPNDLYAMSPDYYHSKKMRLVGKGHHGQKVPLNDMEPAFVKIAGLLVNTSFNNDNYSLLLGCGLNVTHEGPTTSLQAWINILNKEREAAQLEPLPPIEIEKLLAFYMNELNHLVEEFLANGTDRILPEYYKLWLHSDQIVSLMDHQNVRAKLVGITEDYGLLIAKELYPGTNAEYTGTTYHLQPDGNTFDIFRGLISKKAT</sequence>
<dbReference type="InterPro" id="IPR019197">
    <property type="entry name" value="Biotin-prot_ligase_N"/>
</dbReference>
<dbReference type="STRING" id="1230905.A0A1G4JPV3"/>
<organism evidence="2 3">
    <name type="scientific">Lachancea mirantina</name>
    <dbReference type="NCBI Taxonomy" id="1230905"/>
    <lineage>
        <taxon>Eukaryota</taxon>
        <taxon>Fungi</taxon>
        <taxon>Dikarya</taxon>
        <taxon>Ascomycota</taxon>
        <taxon>Saccharomycotina</taxon>
        <taxon>Saccharomycetes</taxon>
        <taxon>Saccharomycetales</taxon>
        <taxon>Saccharomycetaceae</taxon>
        <taxon>Lachancea</taxon>
    </lineage>
</organism>
<dbReference type="EMBL" id="LT598465">
    <property type="protein sequence ID" value="SCU92710.1"/>
    <property type="molecule type" value="Genomic_DNA"/>
</dbReference>
<evidence type="ECO:0000313" key="3">
    <source>
        <dbReference type="Proteomes" id="UP000191024"/>
    </source>
</evidence>
<dbReference type="InterPro" id="IPR029062">
    <property type="entry name" value="Class_I_gatase-like"/>
</dbReference>
<dbReference type="GO" id="GO:0004077">
    <property type="term" value="F:biotin--[biotin carboxyl-carrier protein] ligase activity"/>
    <property type="evidence" value="ECO:0007669"/>
    <property type="project" value="TreeGrafter"/>
</dbReference>
<dbReference type="OrthoDB" id="10250105at2759"/>
<dbReference type="PANTHER" id="PTHR12835:SF5">
    <property type="entry name" value="BIOTIN--PROTEIN LIGASE"/>
    <property type="match status" value="1"/>
</dbReference>
<dbReference type="PANTHER" id="PTHR12835">
    <property type="entry name" value="BIOTIN PROTEIN LIGASE"/>
    <property type="match status" value="1"/>
</dbReference>
<gene>
    <name evidence="2" type="ORF">LAMI_0E11694G</name>
</gene>
<dbReference type="CDD" id="cd03144">
    <property type="entry name" value="GATase1_ScBLP_like"/>
    <property type="match status" value="1"/>
</dbReference>
<dbReference type="SUPFAM" id="SSF52317">
    <property type="entry name" value="Class I glutamine amidotransferase-like"/>
    <property type="match status" value="1"/>
</dbReference>
<reference evidence="2 3" key="1">
    <citation type="submission" date="2016-03" db="EMBL/GenBank/DDBJ databases">
        <authorList>
            <person name="Devillers H."/>
        </authorList>
    </citation>
    <scope>NUCLEOTIDE SEQUENCE [LARGE SCALE GENOMIC DNA]</scope>
    <source>
        <strain evidence="2">CBS 11717</strain>
    </source>
</reference>
<proteinExistence type="predicted"/>
<dbReference type="Gene3D" id="3.30.930.10">
    <property type="entry name" value="Bira Bifunctional Protein, Domain 2"/>
    <property type="match status" value="1"/>
</dbReference>
<dbReference type="Pfam" id="PF09825">
    <property type="entry name" value="BPL_N"/>
    <property type="match status" value="1"/>
</dbReference>
<dbReference type="SUPFAM" id="SSF55681">
    <property type="entry name" value="Class II aaRS and biotin synthetases"/>
    <property type="match status" value="1"/>
</dbReference>
<dbReference type="GO" id="GO:0005737">
    <property type="term" value="C:cytoplasm"/>
    <property type="evidence" value="ECO:0007669"/>
    <property type="project" value="TreeGrafter"/>
</dbReference>
<accession>A0A1G4JPV3</accession>
<name>A0A1G4JPV3_9SACH</name>
<dbReference type="AlphaFoldDB" id="A0A1G4JPV3"/>
<evidence type="ECO:0000313" key="2">
    <source>
        <dbReference type="EMBL" id="SCU92710.1"/>
    </source>
</evidence>